<gene>
    <name evidence="1" type="ORF">L2A60_15755</name>
</gene>
<evidence type="ECO:0000313" key="2">
    <source>
        <dbReference type="Proteomes" id="UP001521209"/>
    </source>
</evidence>
<evidence type="ECO:0000313" key="1">
    <source>
        <dbReference type="EMBL" id="MCF3948131.1"/>
    </source>
</evidence>
<comment type="caution">
    <text evidence="1">The sequence shown here is derived from an EMBL/GenBank/DDBJ whole genome shotgun (WGS) entry which is preliminary data.</text>
</comment>
<dbReference type="EMBL" id="JAKGBZ010000039">
    <property type="protein sequence ID" value="MCF3948131.1"/>
    <property type="molecule type" value="Genomic_DNA"/>
</dbReference>
<keyword evidence="2" id="KW-1185">Reference proteome</keyword>
<proteinExistence type="predicted"/>
<protein>
    <submittedName>
        <fullName evidence="1">Uncharacterized protein</fullName>
    </submittedName>
</protein>
<organism evidence="1 2">
    <name type="scientific">Acidiphilium iwatense</name>
    <dbReference type="NCBI Taxonomy" id="768198"/>
    <lineage>
        <taxon>Bacteria</taxon>
        <taxon>Pseudomonadati</taxon>
        <taxon>Pseudomonadota</taxon>
        <taxon>Alphaproteobacteria</taxon>
        <taxon>Acetobacterales</taxon>
        <taxon>Acidocellaceae</taxon>
        <taxon>Acidiphilium</taxon>
    </lineage>
</organism>
<accession>A0ABS9E2H1</accession>
<dbReference type="RefSeq" id="WP_235705415.1">
    <property type="nucleotide sequence ID" value="NZ_JAKGBZ010000039.1"/>
</dbReference>
<dbReference type="Proteomes" id="UP001521209">
    <property type="component" value="Unassembled WGS sequence"/>
</dbReference>
<name>A0ABS9E2H1_9PROT</name>
<sequence>MIKRWRSRLTRPILAAVSAAAVAGALMVPHPAYAWWRPHPWWGPRFGIGITVPLAIPAPPPAYAYYGPPAYYAPRARVWIPPHYNWAGAYIPGHWVWR</sequence>
<reference evidence="1 2" key="1">
    <citation type="submission" date="2022-01" db="EMBL/GenBank/DDBJ databases">
        <authorList>
            <person name="Won M."/>
            <person name="Kim S.-J."/>
            <person name="Kwon S.-W."/>
        </authorList>
    </citation>
    <scope>NUCLEOTIDE SEQUENCE [LARGE SCALE GENOMIC DNA]</scope>
    <source>
        <strain evidence="1 2">KCTC 23505</strain>
    </source>
</reference>